<evidence type="ECO:0000313" key="1">
    <source>
        <dbReference type="EMBL" id="KAL0107237.1"/>
    </source>
</evidence>
<sequence length="124" mass="14251">MCIVPRRYHRHPEYNANNNLSPSVFKTGVATPWRDFLPYDNWKKLATCDSPVTKGEDTCLRWGLRQVDSRGVSRYRGEKKRYLEGTFSSCGYSCVGILATSAARPNLNGHREVAEGWRWHVCNE</sequence>
<name>A0AAW2EVT6_9HYME</name>
<comment type="caution">
    <text evidence="1">The sequence shown here is derived from an EMBL/GenBank/DDBJ whole genome shotgun (WGS) entry which is preliminary data.</text>
</comment>
<evidence type="ECO:0000313" key="2">
    <source>
        <dbReference type="Proteomes" id="UP001430953"/>
    </source>
</evidence>
<dbReference type="AlphaFoldDB" id="A0AAW2EVT6"/>
<keyword evidence="2" id="KW-1185">Reference proteome</keyword>
<dbReference type="Proteomes" id="UP001430953">
    <property type="component" value="Unassembled WGS sequence"/>
</dbReference>
<accession>A0AAW2EVT6</accession>
<proteinExistence type="predicted"/>
<dbReference type="EMBL" id="JADYXP020000017">
    <property type="protein sequence ID" value="KAL0107237.1"/>
    <property type="molecule type" value="Genomic_DNA"/>
</dbReference>
<protein>
    <submittedName>
        <fullName evidence="1">Uncharacterized protein</fullName>
    </submittedName>
</protein>
<reference evidence="1 2" key="1">
    <citation type="submission" date="2023-03" db="EMBL/GenBank/DDBJ databases">
        <title>High recombination rates correlate with genetic variation in Cardiocondyla obscurior ants.</title>
        <authorList>
            <person name="Errbii M."/>
        </authorList>
    </citation>
    <scope>NUCLEOTIDE SEQUENCE [LARGE SCALE GENOMIC DNA]</scope>
    <source>
        <strain evidence="1">Alpha-2009</strain>
        <tissue evidence="1">Whole body</tissue>
    </source>
</reference>
<organism evidence="1 2">
    <name type="scientific">Cardiocondyla obscurior</name>
    <dbReference type="NCBI Taxonomy" id="286306"/>
    <lineage>
        <taxon>Eukaryota</taxon>
        <taxon>Metazoa</taxon>
        <taxon>Ecdysozoa</taxon>
        <taxon>Arthropoda</taxon>
        <taxon>Hexapoda</taxon>
        <taxon>Insecta</taxon>
        <taxon>Pterygota</taxon>
        <taxon>Neoptera</taxon>
        <taxon>Endopterygota</taxon>
        <taxon>Hymenoptera</taxon>
        <taxon>Apocrita</taxon>
        <taxon>Aculeata</taxon>
        <taxon>Formicoidea</taxon>
        <taxon>Formicidae</taxon>
        <taxon>Myrmicinae</taxon>
        <taxon>Cardiocondyla</taxon>
    </lineage>
</organism>
<gene>
    <name evidence="1" type="ORF">PUN28_015641</name>
</gene>